<evidence type="ECO:0000259" key="4">
    <source>
        <dbReference type="PROSITE" id="PS51829"/>
    </source>
</evidence>
<dbReference type="InterPro" id="IPR003961">
    <property type="entry name" value="FN3_dom"/>
</dbReference>
<dbReference type="Gene3D" id="3.40.390.10">
    <property type="entry name" value="Collagenase (Catalytic Domain)"/>
    <property type="match status" value="1"/>
</dbReference>
<accession>A0A923PFA2</accession>
<dbReference type="PROSITE" id="PS51829">
    <property type="entry name" value="P_HOMO_B"/>
    <property type="match status" value="1"/>
</dbReference>
<name>A0A923PFA2_9BACT</name>
<evidence type="ECO:0000313" key="6">
    <source>
        <dbReference type="Proteomes" id="UP000650081"/>
    </source>
</evidence>
<protein>
    <submittedName>
        <fullName evidence="5">Proprotein convertase P-domain-containing protein</fullName>
    </submittedName>
</protein>
<evidence type="ECO:0000259" key="3">
    <source>
        <dbReference type="PROSITE" id="PS50853"/>
    </source>
</evidence>
<sequence length="1166" mass="123687">MRTLFLLTVSVFLCTSLDAQSWQPIEIDKTEGDRRIVVKNALGLSTDPAALQTLLRRAPHERDARAEESPVSLTLPDAAGQLTTFRIVAYDVMAPADQPRFPNIGTWYGINPARPGQTIFLDWTERGFHASVSGGGQAAFYVDPLYRGNDQLYQVYARSAATAPEHLPFSCQTKADALWEAPELPAGPKRLGDCVLRQYTLAVSATVAYTTYHGATTAAGAALVQSAVVTSVNRLNQVFTRDLSLRLQLVPNNDNVYFYAGGNNPFSSNDVGDLIDENTGVLNNRLGAGTYDLGHVYTQGGNNGVAALRSGCTGFAGAGATSHSRPENDPFVIDYVAHEMGHQLGGNHTQNNDCNYSSSAGMEPGSASSIMGYAGICSPNVQNQSDDYFHGRSIEEITTFLELGNGGSCATVVDMSLANPVVVAVPDHLIPAGTPFVLETSATGNGTLSYNWEQYDAAQGPMPPVGTSTVGPLFRSFAATEEGARYFPQLSAVVAGEDPEWEELPLVDRTLNFRLTAINRNAAYGCASEDNVRLTVDADRGPFTVTDPSNGNRWSAGQIAQIQWDVAGTDAGALNSPTVRVLLSTDGGLNFQPLASGLPNTGYAEVQVPGTLSNAARIMVRSEGNVFFNVSSQDFSIGTSSGTPSVAVTALDPTEVSDCFVSTDEVSLRFLTASSGGATAPIALSVTGLAPGLTASFSPATVRPGGVFTLRISGLSSVPAGTYPGQVKGGSTETNFTQNFTVTKTSGALAGPLALSPVGQAEDTRPTLRVQPTGADAYNFEISDQPDFSNILFSFTGPDPSYTPPGYLNAESPYFWRARTIDVNTNCGSSEWTVSPFLAGPCFQFFSTAAPAPISSGPPPQSANMALAIAQMGQITDLDLVSLDITHTYLSDLAIELVSPAGTAAVIFNEECGSVNNILATFDDEAAEDAFNCPPIGNDLFVRSRGDLLSAFDGESLQGNWTVVVNDGADQDGGAINGFGIKACLEANVLPVTFVSFTARGRKSDILLRWATEQETANRGFFPERTPVGQPGAWRELGFVAAGADYSFVDSTALPGQEYLYRLRQVDLDGTVTYSELRMAQIGAATVGAGLLLYPNPARETVAYRWAGPSSGQTPYRLTDAWGRVVQTGILYAGGGSIALDQRAAGVYYLTLTSAERQETFRLIRL</sequence>
<dbReference type="InterPro" id="IPR008979">
    <property type="entry name" value="Galactose-bd-like_sf"/>
</dbReference>
<dbReference type="Gene3D" id="2.60.120.260">
    <property type="entry name" value="Galactose-binding domain-like"/>
    <property type="match status" value="1"/>
</dbReference>
<proteinExistence type="predicted"/>
<feature type="domain" description="P/Homo B" evidence="4">
    <location>
        <begin position="834"/>
        <end position="989"/>
    </location>
</feature>
<dbReference type="PROSITE" id="PS50853">
    <property type="entry name" value="FN3"/>
    <property type="match status" value="1"/>
</dbReference>
<dbReference type="GO" id="GO:0006508">
    <property type="term" value="P:proteolysis"/>
    <property type="evidence" value="ECO:0007669"/>
    <property type="project" value="UniProtKB-KW"/>
</dbReference>
<keyword evidence="1" id="KW-0645">Protease</keyword>
<feature type="domain" description="Fibronectin type-III" evidence="3">
    <location>
        <begin position="991"/>
        <end position="1085"/>
    </location>
</feature>
<evidence type="ECO:0000256" key="2">
    <source>
        <dbReference type="ARBA" id="ARBA00022801"/>
    </source>
</evidence>
<dbReference type="SUPFAM" id="SSF49785">
    <property type="entry name" value="Galactose-binding domain-like"/>
    <property type="match status" value="1"/>
</dbReference>
<dbReference type="SUPFAM" id="SSF55486">
    <property type="entry name" value="Metalloproteases ('zincins'), catalytic domain"/>
    <property type="match status" value="1"/>
</dbReference>
<organism evidence="5 6">
    <name type="scientific">Neolewinella lacunae</name>
    <dbReference type="NCBI Taxonomy" id="1517758"/>
    <lineage>
        <taxon>Bacteria</taxon>
        <taxon>Pseudomonadati</taxon>
        <taxon>Bacteroidota</taxon>
        <taxon>Saprospiria</taxon>
        <taxon>Saprospirales</taxon>
        <taxon>Lewinellaceae</taxon>
        <taxon>Neolewinella</taxon>
    </lineage>
</organism>
<gene>
    <name evidence="5" type="ORF">H9S92_02485</name>
</gene>
<keyword evidence="2" id="KW-0378">Hydrolase</keyword>
<dbReference type="InterPro" id="IPR013783">
    <property type="entry name" value="Ig-like_fold"/>
</dbReference>
<evidence type="ECO:0000256" key="1">
    <source>
        <dbReference type="ARBA" id="ARBA00022670"/>
    </source>
</evidence>
<keyword evidence="6" id="KW-1185">Reference proteome</keyword>
<dbReference type="InterPro" id="IPR024079">
    <property type="entry name" value="MetalloPept_cat_dom_sf"/>
</dbReference>
<dbReference type="RefSeq" id="WP_187465141.1">
    <property type="nucleotide sequence ID" value="NZ_JACSIT010000050.1"/>
</dbReference>
<dbReference type="EMBL" id="JACSIT010000050">
    <property type="protein sequence ID" value="MBC6993015.1"/>
    <property type="molecule type" value="Genomic_DNA"/>
</dbReference>
<dbReference type="InterPro" id="IPR002884">
    <property type="entry name" value="P_dom"/>
</dbReference>
<reference evidence="5" key="1">
    <citation type="submission" date="2020-08" db="EMBL/GenBank/DDBJ databases">
        <title>Lewinella bacteria from marine environments.</title>
        <authorList>
            <person name="Zhong Y."/>
        </authorList>
    </citation>
    <scope>NUCLEOTIDE SEQUENCE</scope>
    <source>
        <strain evidence="5">KCTC 42187</strain>
    </source>
</reference>
<dbReference type="GO" id="GO:0004252">
    <property type="term" value="F:serine-type endopeptidase activity"/>
    <property type="evidence" value="ECO:0007669"/>
    <property type="project" value="InterPro"/>
</dbReference>
<dbReference type="Pfam" id="PF01483">
    <property type="entry name" value="P_proprotein"/>
    <property type="match status" value="1"/>
</dbReference>
<dbReference type="Gene3D" id="2.60.40.10">
    <property type="entry name" value="Immunoglobulins"/>
    <property type="match status" value="1"/>
</dbReference>
<dbReference type="NCBIfam" id="TIGR04183">
    <property type="entry name" value="Por_Secre_tail"/>
    <property type="match status" value="1"/>
</dbReference>
<dbReference type="InterPro" id="IPR026444">
    <property type="entry name" value="Secre_tail"/>
</dbReference>
<dbReference type="AlphaFoldDB" id="A0A923PFA2"/>
<comment type="caution">
    <text evidence="5">The sequence shown here is derived from an EMBL/GenBank/DDBJ whole genome shotgun (WGS) entry which is preliminary data.</text>
</comment>
<dbReference type="Pfam" id="PF13583">
    <property type="entry name" value="Reprolysin_4"/>
    <property type="match status" value="1"/>
</dbReference>
<dbReference type="GO" id="GO:0008237">
    <property type="term" value="F:metallopeptidase activity"/>
    <property type="evidence" value="ECO:0007669"/>
    <property type="project" value="InterPro"/>
</dbReference>
<evidence type="ECO:0000313" key="5">
    <source>
        <dbReference type="EMBL" id="MBC6993015.1"/>
    </source>
</evidence>
<dbReference type="Proteomes" id="UP000650081">
    <property type="component" value="Unassembled WGS sequence"/>
</dbReference>